<gene>
    <name evidence="4" type="ORF">JW984_06430</name>
</gene>
<protein>
    <recommendedName>
        <fullName evidence="2">Universal stress protein</fullName>
    </recommendedName>
</protein>
<comment type="similarity">
    <text evidence="1 2">Belongs to the universal stress protein A family.</text>
</comment>
<dbReference type="EMBL" id="JAFGIX010000030">
    <property type="protein sequence ID" value="MBN1572818.1"/>
    <property type="molecule type" value="Genomic_DNA"/>
</dbReference>
<evidence type="ECO:0000256" key="2">
    <source>
        <dbReference type="PIRNR" id="PIRNR006276"/>
    </source>
</evidence>
<sequence>MLPVKKILCPVDFSEPSYEALKVAEEISTHFSSELNIVHVVREISSSLYGPEFSDFDVDSYQEELEESAKNKLSEVVKERLPMDLSVKQITLKGKAADQIVNLSDKDDIDLIVIATHGQTGWRHFVFGSVTEKVVRLARCPVLTIHAPREEGD</sequence>
<evidence type="ECO:0000313" key="5">
    <source>
        <dbReference type="Proteomes" id="UP000809273"/>
    </source>
</evidence>
<evidence type="ECO:0000256" key="1">
    <source>
        <dbReference type="ARBA" id="ARBA00008791"/>
    </source>
</evidence>
<dbReference type="GO" id="GO:0005737">
    <property type="term" value="C:cytoplasm"/>
    <property type="evidence" value="ECO:0007669"/>
    <property type="project" value="UniProtKB-SubCell"/>
</dbReference>
<dbReference type="CDD" id="cd00293">
    <property type="entry name" value="USP-like"/>
    <property type="match status" value="1"/>
</dbReference>
<dbReference type="PIRSF" id="PIRSF006276">
    <property type="entry name" value="UspA"/>
    <property type="match status" value="1"/>
</dbReference>
<feature type="domain" description="UspA" evidence="3">
    <location>
        <begin position="4"/>
        <end position="146"/>
    </location>
</feature>
<evidence type="ECO:0000259" key="3">
    <source>
        <dbReference type="Pfam" id="PF00582"/>
    </source>
</evidence>
<dbReference type="Gene3D" id="3.40.50.620">
    <property type="entry name" value="HUPs"/>
    <property type="match status" value="1"/>
</dbReference>
<dbReference type="InterPro" id="IPR006016">
    <property type="entry name" value="UspA"/>
</dbReference>
<accession>A0A9D8KEQ5</accession>
<name>A0A9D8KEQ5_9DELT</name>
<dbReference type="InterPro" id="IPR006015">
    <property type="entry name" value="Universal_stress_UspA"/>
</dbReference>
<dbReference type="SUPFAM" id="SSF52402">
    <property type="entry name" value="Adenine nucleotide alpha hydrolases-like"/>
    <property type="match status" value="1"/>
</dbReference>
<organism evidence="4 5">
    <name type="scientific">Candidatus Zymogenus saltonus</name>
    <dbReference type="NCBI Taxonomy" id="2844893"/>
    <lineage>
        <taxon>Bacteria</taxon>
        <taxon>Deltaproteobacteria</taxon>
        <taxon>Candidatus Zymogenia</taxon>
        <taxon>Candidatus Zymogeniales</taxon>
        <taxon>Candidatus Zymogenaceae</taxon>
        <taxon>Candidatus Zymogenus</taxon>
    </lineage>
</organism>
<dbReference type="AlphaFoldDB" id="A0A9D8KEQ5"/>
<evidence type="ECO:0000313" key="4">
    <source>
        <dbReference type="EMBL" id="MBN1572818.1"/>
    </source>
</evidence>
<comment type="subcellular location">
    <subcellularLocation>
        <location evidence="2">Cytoplasm</location>
    </subcellularLocation>
</comment>
<reference evidence="4" key="1">
    <citation type="journal article" date="2021" name="Environ. Microbiol.">
        <title>Genomic characterization of three novel Desulfobacterota classes expand the metabolic and phylogenetic diversity of the phylum.</title>
        <authorList>
            <person name="Murphy C.L."/>
            <person name="Biggerstaff J."/>
            <person name="Eichhorn A."/>
            <person name="Ewing E."/>
            <person name="Shahan R."/>
            <person name="Soriano D."/>
            <person name="Stewart S."/>
            <person name="VanMol K."/>
            <person name="Walker R."/>
            <person name="Walters P."/>
            <person name="Elshahed M.S."/>
            <person name="Youssef N.H."/>
        </authorList>
    </citation>
    <scope>NUCLEOTIDE SEQUENCE</scope>
    <source>
        <strain evidence="4">Zod_Metabat.24</strain>
    </source>
</reference>
<dbReference type="PRINTS" id="PR01438">
    <property type="entry name" value="UNVRSLSTRESS"/>
</dbReference>
<dbReference type="PANTHER" id="PTHR46268:SF22">
    <property type="entry name" value="SENSOR PROTEIN KDPD-RELATED"/>
    <property type="match status" value="1"/>
</dbReference>
<dbReference type="PANTHER" id="PTHR46268">
    <property type="entry name" value="STRESS RESPONSE PROTEIN NHAX"/>
    <property type="match status" value="1"/>
</dbReference>
<reference evidence="4" key="2">
    <citation type="submission" date="2021-01" db="EMBL/GenBank/DDBJ databases">
        <authorList>
            <person name="Hahn C.R."/>
            <person name="Youssef N.H."/>
            <person name="Elshahed M."/>
        </authorList>
    </citation>
    <scope>NUCLEOTIDE SEQUENCE</scope>
    <source>
        <strain evidence="4">Zod_Metabat.24</strain>
    </source>
</reference>
<keyword evidence="2" id="KW-0963">Cytoplasm</keyword>
<proteinExistence type="inferred from homology"/>
<dbReference type="Pfam" id="PF00582">
    <property type="entry name" value="Usp"/>
    <property type="match status" value="1"/>
</dbReference>
<comment type="caution">
    <text evidence="4">The sequence shown here is derived from an EMBL/GenBank/DDBJ whole genome shotgun (WGS) entry which is preliminary data.</text>
</comment>
<dbReference type="InterPro" id="IPR014729">
    <property type="entry name" value="Rossmann-like_a/b/a_fold"/>
</dbReference>
<dbReference type="Proteomes" id="UP000809273">
    <property type="component" value="Unassembled WGS sequence"/>
</dbReference>